<evidence type="ECO:0000313" key="3">
    <source>
        <dbReference type="Proteomes" id="UP001501536"/>
    </source>
</evidence>
<gene>
    <name evidence="2" type="ORF">GCM10022377_24390</name>
</gene>
<comment type="caution">
    <text evidence="2">The sequence shown here is derived from an EMBL/GenBank/DDBJ whole genome shotgun (WGS) entry which is preliminary data.</text>
</comment>
<evidence type="ECO:0000313" key="2">
    <source>
        <dbReference type="EMBL" id="GAA3709854.1"/>
    </source>
</evidence>
<protein>
    <recommendedName>
        <fullName evidence="4">Alkaline shock response membrane anchor protein AmaP</fullName>
    </recommendedName>
</protein>
<keyword evidence="3" id="KW-1185">Reference proteome</keyword>
<accession>A0ABP7DTY9</accession>
<evidence type="ECO:0000256" key="1">
    <source>
        <dbReference type="SAM" id="Phobius"/>
    </source>
</evidence>
<sequence length="215" mass="22407">MNQTPRGLNRTLLVVIGLLFAAVGLHGLLISALPRYAAGWRGLADSVGEAVEHGLRETAMAGQSTSWIWVVVVIALIGIVLLMVGWIAVQGKGRTGVFAEAYFPGAEDPAARTAAAPATPGSVELGAAVPEQAVKAALVGRTDLVSTHVSTWETGGDAGLQIKVQPRLGAAPLQISREIAETIGEIDAALGRRSLVVIHLAAGARTRMSRAERVR</sequence>
<dbReference type="Proteomes" id="UP001501536">
    <property type="component" value="Unassembled WGS sequence"/>
</dbReference>
<organism evidence="2 3">
    <name type="scientific">Zhihengliuella alba</name>
    <dbReference type="NCBI Taxonomy" id="547018"/>
    <lineage>
        <taxon>Bacteria</taxon>
        <taxon>Bacillati</taxon>
        <taxon>Actinomycetota</taxon>
        <taxon>Actinomycetes</taxon>
        <taxon>Micrococcales</taxon>
        <taxon>Micrococcaceae</taxon>
        <taxon>Zhihengliuella</taxon>
    </lineage>
</organism>
<evidence type="ECO:0008006" key="4">
    <source>
        <dbReference type="Google" id="ProtNLM"/>
    </source>
</evidence>
<keyword evidence="1" id="KW-0812">Transmembrane</keyword>
<proteinExistence type="predicted"/>
<feature type="transmembrane region" description="Helical" evidence="1">
    <location>
        <begin position="67"/>
        <end position="89"/>
    </location>
</feature>
<name>A0ABP7DTY9_9MICC</name>
<keyword evidence="1" id="KW-0472">Membrane</keyword>
<feature type="transmembrane region" description="Helical" evidence="1">
    <location>
        <begin position="12"/>
        <end position="33"/>
    </location>
</feature>
<dbReference type="EMBL" id="BAABCJ010000006">
    <property type="protein sequence ID" value="GAA3709854.1"/>
    <property type="molecule type" value="Genomic_DNA"/>
</dbReference>
<keyword evidence="1" id="KW-1133">Transmembrane helix</keyword>
<reference evidence="3" key="1">
    <citation type="journal article" date="2019" name="Int. J. Syst. Evol. Microbiol.">
        <title>The Global Catalogue of Microorganisms (GCM) 10K type strain sequencing project: providing services to taxonomists for standard genome sequencing and annotation.</title>
        <authorList>
            <consortium name="The Broad Institute Genomics Platform"/>
            <consortium name="The Broad Institute Genome Sequencing Center for Infectious Disease"/>
            <person name="Wu L."/>
            <person name="Ma J."/>
        </authorList>
    </citation>
    <scope>NUCLEOTIDE SEQUENCE [LARGE SCALE GENOMIC DNA]</scope>
    <source>
        <strain evidence="3">JCM 16961</strain>
    </source>
</reference>
<dbReference type="RefSeq" id="WP_344885055.1">
    <property type="nucleotide sequence ID" value="NZ_BAABCJ010000006.1"/>
</dbReference>